<evidence type="ECO:0000256" key="1">
    <source>
        <dbReference type="SAM" id="MobiDB-lite"/>
    </source>
</evidence>
<keyword evidence="4" id="KW-1185">Reference proteome</keyword>
<dbReference type="EMBL" id="JAEHOC010000003">
    <property type="protein sequence ID" value="KAG2443548.1"/>
    <property type="molecule type" value="Genomic_DNA"/>
</dbReference>
<protein>
    <submittedName>
        <fullName evidence="3">Uncharacterized protein</fullName>
    </submittedName>
</protein>
<proteinExistence type="predicted"/>
<evidence type="ECO:0000256" key="2">
    <source>
        <dbReference type="SAM" id="Phobius"/>
    </source>
</evidence>
<reference evidence="3" key="1">
    <citation type="journal article" date="2020" name="bioRxiv">
        <title>Comparative genomics of Chlamydomonas.</title>
        <authorList>
            <person name="Craig R.J."/>
            <person name="Hasan A.R."/>
            <person name="Ness R.W."/>
            <person name="Keightley P.D."/>
        </authorList>
    </citation>
    <scope>NUCLEOTIDE SEQUENCE</scope>
    <source>
        <strain evidence="3">SAG 7.73</strain>
    </source>
</reference>
<feature type="transmembrane region" description="Helical" evidence="2">
    <location>
        <begin position="99"/>
        <end position="121"/>
    </location>
</feature>
<keyword evidence="2" id="KW-0472">Membrane</keyword>
<accession>A0A835WA14</accession>
<feature type="region of interest" description="Disordered" evidence="1">
    <location>
        <begin position="134"/>
        <end position="240"/>
    </location>
</feature>
<evidence type="ECO:0000313" key="3">
    <source>
        <dbReference type="EMBL" id="KAG2443548.1"/>
    </source>
</evidence>
<dbReference type="AlphaFoldDB" id="A0A835WA14"/>
<dbReference type="Proteomes" id="UP000650467">
    <property type="component" value="Unassembled WGS sequence"/>
</dbReference>
<dbReference type="OrthoDB" id="551428at2759"/>
<organism evidence="3 4">
    <name type="scientific">Chlamydomonas incerta</name>
    <dbReference type="NCBI Taxonomy" id="51695"/>
    <lineage>
        <taxon>Eukaryota</taxon>
        <taxon>Viridiplantae</taxon>
        <taxon>Chlorophyta</taxon>
        <taxon>core chlorophytes</taxon>
        <taxon>Chlorophyceae</taxon>
        <taxon>CS clade</taxon>
        <taxon>Chlamydomonadales</taxon>
        <taxon>Chlamydomonadaceae</taxon>
        <taxon>Chlamydomonas</taxon>
    </lineage>
</organism>
<gene>
    <name evidence="3" type="ORF">HXX76_001900</name>
</gene>
<feature type="region of interest" description="Disordered" evidence="1">
    <location>
        <begin position="459"/>
        <end position="479"/>
    </location>
</feature>
<evidence type="ECO:0000313" key="4">
    <source>
        <dbReference type="Proteomes" id="UP000650467"/>
    </source>
</evidence>
<comment type="caution">
    <text evidence="3">The sequence shown here is derived from an EMBL/GenBank/DDBJ whole genome shotgun (WGS) entry which is preliminary data.</text>
</comment>
<feature type="compositionally biased region" description="Low complexity" evidence="1">
    <location>
        <begin position="309"/>
        <end position="327"/>
    </location>
</feature>
<feature type="region of interest" description="Disordered" evidence="1">
    <location>
        <begin position="309"/>
        <end position="347"/>
    </location>
</feature>
<keyword evidence="2" id="KW-1133">Transmembrane helix</keyword>
<name>A0A835WA14_CHLIN</name>
<sequence>MLGANVVLQVQVNGQLVDVLAPSQEVPSEAEDVTSVGGSAADPHAALTQLSTRSVGAPPPPPVPAPGALVQLSEAAASGGSSDSGGGSGGDISYSTMGLIIGLVVGTLFVAFLAVLGYIMYDIARDRKRQHQSMMGLGRASGGGSSTASGAGGRTARLIRPEDDEADAGGGAGGGAAGGKANASTGLPGGHEWTSIHQGVVGMELEDDPPAGSGTPRAGGAGGSTQHAHSQRGGATPPALQLDMNDAAALGNSPGASAAAPTPSRLSGMHAAWGNLLKSSLRGSWDWRQQVSAPLDPLVCSGNESVAATPAGGAAATPGGFGSPRRPGSAKRPAGGRGPSVPSTPAGGAAAVVVEMAERSATSRHSKQAQLAAALEAAAGTATAVAAAAVEQPVPAPPVEVAAAAALTAGASEGGASEGSSSSGLGAVSHGDGDGCCVVGLSLPMPPAAGLTNAAALRPSRGAPSGVRKGPSAGSAGQRAKGAVAVSSAGAGAGAGPQPVVVAAAAATLGSMGGAPMAAAH</sequence>
<feature type="compositionally biased region" description="Gly residues" evidence="1">
    <location>
        <begin position="139"/>
        <end position="153"/>
    </location>
</feature>
<feature type="compositionally biased region" description="Gly residues" evidence="1">
    <location>
        <begin position="168"/>
        <end position="178"/>
    </location>
</feature>
<keyword evidence="2" id="KW-0812">Transmembrane</keyword>